<dbReference type="PROSITE" id="PS50977">
    <property type="entry name" value="HTH_TETR_2"/>
    <property type="match status" value="1"/>
</dbReference>
<protein>
    <submittedName>
        <fullName evidence="6">Transcriptional regulator, tetr family</fullName>
    </submittedName>
</protein>
<dbReference type="EMBL" id="BASE01000073">
    <property type="protein sequence ID" value="GAM15107.1"/>
    <property type="molecule type" value="Genomic_DNA"/>
</dbReference>
<reference evidence="6 7" key="1">
    <citation type="submission" date="2013-06" db="EMBL/GenBank/DDBJ databases">
        <title>Whole genome shotgun sequence of Bacillus selenatarsenatis SF-1.</title>
        <authorList>
            <person name="Kuroda M."/>
            <person name="Sei K."/>
            <person name="Yamashita M."/>
            <person name="Ike M."/>
        </authorList>
    </citation>
    <scope>NUCLEOTIDE SEQUENCE [LARGE SCALE GENOMIC DNA]</scope>
    <source>
        <strain evidence="6 7">SF-1</strain>
    </source>
</reference>
<dbReference type="SUPFAM" id="SSF46689">
    <property type="entry name" value="Homeodomain-like"/>
    <property type="match status" value="1"/>
</dbReference>
<dbReference type="Pfam" id="PF00440">
    <property type="entry name" value="TetR_N"/>
    <property type="match status" value="1"/>
</dbReference>
<accession>A0A0A8X7T6</accession>
<proteinExistence type="predicted"/>
<organism evidence="6 7">
    <name type="scientific">Mesobacillus selenatarsenatis (strain DSM 18680 / JCM 14380 / FERM P-15431 / SF-1)</name>
    <dbReference type="NCBI Taxonomy" id="1321606"/>
    <lineage>
        <taxon>Bacteria</taxon>
        <taxon>Bacillati</taxon>
        <taxon>Bacillota</taxon>
        <taxon>Bacilli</taxon>
        <taxon>Bacillales</taxon>
        <taxon>Bacillaceae</taxon>
        <taxon>Mesobacillus</taxon>
    </lineage>
</organism>
<dbReference type="InterPro" id="IPR054156">
    <property type="entry name" value="YxaF_TetR_C"/>
</dbReference>
<feature type="DNA-binding region" description="H-T-H motif" evidence="4">
    <location>
        <begin position="26"/>
        <end position="45"/>
    </location>
</feature>
<evidence type="ECO:0000313" key="7">
    <source>
        <dbReference type="Proteomes" id="UP000031014"/>
    </source>
</evidence>
<evidence type="ECO:0000259" key="5">
    <source>
        <dbReference type="PROSITE" id="PS50977"/>
    </source>
</evidence>
<dbReference type="AlphaFoldDB" id="A0A0A8X7T6"/>
<comment type="caution">
    <text evidence="6">The sequence shown here is derived from an EMBL/GenBank/DDBJ whole genome shotgun (WGS) entry which is preliminary data.</text>
</comment>
<name>A0A0A8X7T6_MESS1</name>
<dbReference type="STRING" id="1321606.SAMD00020551_3263"/>
<keyword evidence="2 4" id="KW-0238">DNA-binding</keyword>
<dbReference type="SUPFAM" id="SSF48498">
    <property type="entry name" value="Tetracyclin repressor-like, C-terminal domain"/>
    <property type="match status" value="1"/>
</dbReference>
<dbReference type="PANTHER" id="PTHR47506">
    <property type="entry name" value="TRANSCRIPTIONAL REGULATORY PROTEIN"/>
    <property type="match status" value="1"/>
</dbReference>
<dbReference type="Gene3D" id="1.10.357.10">
    <property type="entry name" value="Tetracycline Repressor, domain 2"/>
    <property type="match status" value="1"/>
</dbReference>
<dbReference type="InterPro" id="IPR001647">
    <property type="entry name" value="HTH_TetR"/>
</dbReference>
<gene>
    <name evidence="6" type="ORF">SAMD00020551_3263</name>
</gene>
<keyword evidence="7" id="KW-1185">Reference proteome</keyword>
<dbReference type="GO" id="GO:0003677">
    <property type="term" value="F:DNA binding"/>
    <property type="evidence" value="ECO:0007669"/>
    <property type="project" value="UniProtKB-UniRule"/>
</dbReference>
<sequence>MKETSRDRLISAASRLFQLQGYHGTGLNHILKESGAPKGSLYYYFPDGKEQLAVESVRMTAEHVRERIKQGLDQKTDAIEAIQGFIEKMAEQYQNDDSQEGVPIAAVALETALFNEPIREACQSGYESFQQVFTEKLLQSGFDESRARELGVVINSMIEGAFLLSFTKGNNEPLLLAAKNIPALLK</sequence>
<dbReference type="Pfam" id="PF21993">
    <property type="entry name" value="TetR_C_13_2"/>
    <property type="match status" value="1"/>
</dbReference>
<dbReference type="InterPro" id="IPR009057">
    <property type="entry name" value="Homeodomain-like_sf"/>
</dbReference>
<dbReference type="PRINTS" id="PR00455">
    <property type="entry name" value="HTHTETR"/>
</dbReference>
<dbReference type="Proteomes" id="UP000031014">
    <property type="component" value="Unassembled WGS sequence"/>
</dbReference>
<keyword evidence="3" id="KW-0804">Transcription</keyword>
<dbReference type="InterPro" id="IPR036271">
    <property type="entry name" value="Tet_transcr_reg_TetR-rel_C_sf"/>
</dbReference>
<evidence type="ECO:0000313" key="6">
    <source>
        <dbReference type="EMBL" id="GAM15107.1"/>
    </source>
</evidence>
<feature type="domain" description="HTH tetR-type" evidence="5">
    <location>
        <begin position="3"/>
        <end position="63"/>
    </location>
</feature>
<evidence type="ECO:0000256" key="1">
    <source>
        <dbReference type="ARBA" id="ARBA00023015"/>
    </source>
</evidence>
<evidence type="ECO:0000256" key="2">
    <source>
        <dbReference type="ARBA" id="ARBA00023125"/>
    </source>
</evidence>
<evidence type="ECO:0000256" key="3">
    <source>
        <dbReference type="ARBA" id="ARBA00023163"/>
    </source>
</evidence>
<keyword evidence="1" id="KW-0805">Transcription regulation</keyword>
<dbReference type="PANTHER" id="PTHR47506:SF3">
    <property type="entry name" value="HTH-TYPE TRANSCRIPTIONAL REGULATOR LMRA"/>
    <property type="match status" value="1"/>
</dbReference>
<evidence type="ECO:0000256" key="4">
    <source>
        <dbReference type="PROSITE-ProRule" id="PRU00335"/>
    </source>
</evidence>